<feature type="transmembrane region" description="Helical" evidence="1">
    <location>
        <begin position="137"/>
        <end position="156"/>
    </location>
</feature>
<dbReference type="OrthoDB" id="3406023at2"/>
<keyword evidence="1" id="KW-1133">Transmembrane helix</keyword>
<dbReference type="Proteomes" id="UP000199343">
    <property type="component" value="Unassembled WGS sequence"/>
</dbReference>
<keyword evidence="1" id="KW-0812">Transmembrane</keyword>
<dbReference type="RefSeq" id="WP_091629457.1">
    <property type="nucleotide sequence ID" value="NZ_FMIC01000002.1"/>
</dbReference>
<evidence type="ECO:0000313" key="3">
    <source>
        <dbReference type="Proteomes" id="UP000199343"/>
    </source>
</evidence>
<protein>
    <submittedName>
        <fullName evidence="2">Uncharacterized protein</fullName>
    </submittedName>
</protein>
<accession>A0A1C6VNF0</accession>
<reference evidence="2 3" key="1">
    <citation type="submission" date="2016-06" db="EMBL/GenBank/DDBJ databases">
        <authorList>
            <person name="Kjaerup R.B."/>
            <person name="Dalgaard T.S."/>
            <person name="Juul-Madsen H.R."/>
        </authorList>
    </citation>
    <scope>NUCLEOTIDE SEQUENCE [LARGE SCALE GENOMIC DNA]</scope>
    <source>
        <strain evidence="2 3">DSM 43363</strain>
    </source>
</reference>
<dbReference type="EMBL" id="FMIC01000002">
    <property type="protein sequence ID" value="SCL67831.1"/>
    <property type="molecule type" value="Genomic_DNA"/>
</dbReference>
<evidence type="ECO:0000256" key="1">
    <source>
        <dbReference type="SAM" id="Phobius"/>
    </source>
</evidence>
<dbReference type="STRING" id="47871.GA0070608_3598"/>
<feature type="transmembrane region" description="Helical" evidence="1">
    <location>
        <begin position="282"/>
        <end position="306"/>
    </location>
</feature>
<feature type="transmembrane region" description="Helical" evidence="1">
    <location>
        <begin position="219"/>
        <end position="241"/>
    </location>
</feature>
<feature type="transmembrane region" description="Helical" evidence="1">
    <location>
        <begin position="162"/>
        <end position="179"/>
    </location>
</feature>
<feature type="transmembrane region" description="Helical" evidence="1">
    <location>
        <begin position="67"/>
        <end position="89"/>
    </location>
</feature>
<organism evidence="2 3">
    <name type="scientific">Micromonospora peucetia</name>
    <dbReference type="NCBI Taxonomy" id="47871"/>
    <lineage>
        <taxon>Bacteria</taxon>
        <taxon>Bacillati</taxon>
        <taxon>Actinomycetota</taxon>
        <taxon>Actinomycetes</taxon>
        <taxon>Micromonosporales</taxon>
        <taxon>Micromonosporaceae</taxon>
        <taxon>Micromonospora</taxon>
    </lineage>
</organism>
<feature type="transmembrane region" description="Helical" evidence="1">
    <location>
        <begin position="186"/>
        <end position="207"/>
    </location>
</feature>
<name>A0A1C6VNF0_9ACTN</name>
<feature type="transmembrane region" description="Helical" evidence="1">
    <location>
        <begin position="248"/>
        <end position="270"/>
    </location>
</feature>
<keyword evidence="1" id="KW-0472">Membrane</keyword>
<gene>
    <name evidence="2" type="ORF">GA0070608_3598</name>
</gene>
<feature type="transmembrane region" description="Helical" evidence="1">
    <location>
        <begin position="109"/>
        <end position="130"/>
    </location>
</feature>
<evidence type="ECO:0000313" key="2">
    <source>
        <dbReference type="EMBL" id="SCL67831.1"/>
    </source>
</evidence>
<dbReference type="AlphaFoldDB" id="A0A1C6VNF0"/>
<sequence length="333" mass="34832">MSELERRYHRLLRAYPADYRRARGAEIVGTYLDLAGPGRRWPSPADAADLLRGGLRQRLRAAGAADLIPGVRLAAVLAFLTATALAAVWSVLELRPPRAEWGVPSAGPFVSLGIGVWAAWLLAAVVYAAAPGRWTRRAVALALLLTVAVVPVAALAGLPRPPLFVLLPQVGLGLVALGLPERLPPLLQAAPLLVVAAGVLAGVNLLPQYASYYDWTASGILPGAAVVLLVVVLLLGTGLALRADHRGGWALAVLLTPIGLLFLHPLAGAIDGNMRGAPNPGWYALAATAVVIGLAGPALLPLTIALRKRLRAPKPTVTSDRCPTCGRTTERVP</sequence>
<proteinExistence type="predicted"/>